<feature type="region of interest" description="Disordered" evidence="1">
    <location>
        <begin position="170"/>
        <end position="190"/>
    </location>
</feature>
<evidence type="ECO:0000256" key="1">
    <source>
        <dbReference type="SAM" id="MobiDB-lite"/>
    </source>
</evidence>
<evidence type="ECO:0000256" key="2">
    <source>
        <dbReference type="SAM" id="SignalP"/>
    </source>
</evidence>
<accession>A0A5C8KA65</accession>
<evidence type="ECO:0000313" key="4">
    <source>
        <dbReference type="Proteomes" id="UP000321926"/>
    </source>
</evidence>
<feature type="signal peptide" evidence="2">
    <location>
        <begin position="1"/>
        <end position="24"/>
    </location>
</feature>
<feature type="chain" id="PRO_5022765255" description="Type 1 periplasmic binding fold superfamily protein" evidence="2">
    <location>
        <begin position="25"/>
        <end position="190"/>
    </location>
</feature>
<dbReference type="Proteomes" id="UP000321926">
    <property type="component" value="Unassembled WGS sequence"/>
</dbReference>
<comment type="caution">
    <text evidence="3">The sequence shown here is derived from an EMBL/GenBank/DDBJ whole genome shotgun (WGS) entry which is preliminary data.</text>
</comment>
<sequence>MKKLFRPYLAFLLMGSLLATTACKEDEEPEPDHDHELITTVTLTLVPTDTSKPTVTATWEDLDGVGGTPATIDDLVLSANTIYTGSISFESEEDHGDHSHGHDLTDEIREEGDAHELFYVVTPQGLVSFEKTDVDDNNRPIGLETRVITTGAGTGTVRVVLKHQPGLKSNNSDINTGETDVDITFNTTVQ</sequence>
<dbReference type="RefSeq" id="WP_147920162.1">
    <property type="nucleotide sequence ID" value="NZ_VRTY01000006.1"/>
</dbReference>
<keyword evidence="2" id="KW-0732">Signal</keyword>
<dbReference type="OrthoDB" id="713689at2"/>
<dbReference type="AlphaFoldDB" id="A0A5C8KA65"/>
<reference evidence="3 4" key="1">
    <citation type="submission" date="2019-08" db="EMBL/GenBank/DDBJ databases">
        <authorList>
            <person name="Shi S."/>
        </authorList>
    </citation>
    <scope>NUCLEOTIDE SEQUENCE [LARGE SCALE GENOMIC DNA]</scope>
    <source>
        <strain evidence="3 4">GY10130</strain>
    </source>
</reference>
<keyword evidence="4" id="KW-1185">Reference proteome</keyword>
<organism evidence="3 4">
    <name type="scientific">Pontibacter qinzhouensis</name>
    <dbReference type="NCBI Taxonomy" id="2603253"/>
    <lineage>
        <taxon>Bacteria</taxon>
        <taxon>Pseudomonadati</taxon>
        <taxon>Bacteroidota</taxon>
        <taxon>Cytophagia</taxon>
        <taxon>Cytophagales</taxon>
        <taxon>Hymenobacteraceae</taxon>
        <taxon>Pontibacter</taxon>
    </lineage>
</organism>
<dbReference type="EMBL" id="VRTY01000006">
    <property type="protein sequence ID" value="TXK51948.1"/>
    <property type="molecule type" value="Genomic_DNA"/>
</dbReference>
<name>A0A5C8KA65_9BACT</name>
<gene>
    <name evidence="3" type="ORF">FVR03_02365</name>
</gene>
<dbReference type="PROSITE" id="PS51257">
    <property type="entry name" value="PROKAR_LIPOPROTEIN"/>
    <property type="match status" value="1"/>
</dbReference>
<protein>
    <recommendedName>
        <fullName evidence="5">Type 1 periplasmic binding fold superfamily protein</fullName>
    </recommendedName>
</protein>
<evidence type="ECO:0000313" key="3">
    <source>
        <dbReference type="EMBL" id="TXK51948.1"/>
    </source>
</evidence>
<proteinExistence type="predicted"/>
<evidence type="ECO:0008006" key="5">
    <source>
        <dbReference type="Google" id="ProtNLM"/>
    </source>
</evidence>